<accession>A0ABT8J057</accession>
<evidence type="ECO:0000313" key="1">
    <source>
        <dbReference type="EMBL" id="MDN4598459.1"/>
    </source>
</evidence>
<comment type="caution">
    <text evidence="1">The sequence shown here is derived from an EMBL/GenBank/DDBJ whole genome shotgun (WGS) entry which is preliminary data.</text>
</comment>
<dbReference type="EMBL" id="JAROCB010000004">
    <property type="protein sequence ID" value="MDN4598459.1"/>
    <property type="molecule type" value="Genomic_DNA"/>
</dbReference>
<evidence type="ECO:0008006" key="3">
    <source>
        <dbReference type="Google" id="ProtNLM"/>
    </source>
</evidence>
<sequence>MARIKHPQPQLGRIRDRIGGIEFIDGYADVDLSDKPNLVAAYAMHGYEVEPEVAETAVISDTAVDEHDGDESLDALTVAELKALADEAGIEAKAKWTKADYVEALASHLESVIGSGDAETELQD</sequence>
<dbReference type="Proteomes" id="UP001174210">
    <property type="component" value="Unassembled WGS sequence"/>
</dbReference>
<proteinExistence type="predicted"/>
<keyword evidence="2" id="KW-1185">Reference proteome</keyword>
<name>A0ABT8J057_9MICO</name>
<reference evidence="1" key="1">
    <citation type="submission" date="2023-03" db="EMBL/GenBank/DDBJ databases">
        <title>MT1 and MT2 Draft Genomes of Novel Species.</title>
        <authorList>
            <person name="Venkateswaran K."/>
        </authorList>
    </citation>
    <scope>NUCLEOTIDE SEQUENCE</scope>
    <source>
        <strain evidence="1">F6_8S_P_1A</strain>
    </source>
</reference>
<gene>
    <name evidence="1" type="ORF">P5G59_15000</name>
</gene>
<evidence type="ECO:0000313" key="2">
    <source>
        <dbReference type="Proteomes" id="UP001174210"/>
    </source>
</evidence>
<dbReference type="RefSeq" id="WP_301219803.1">
    <property type="nucleotide sequence ID" value="NZ_JAROCB010000004.1"/>
</dbReference>
<protein>
    <recommendedName>
        <fullName evidence="3">Rho termination factor N-terminal domain-containing protein</fullName>
    </recommendedName>
</protein>
<organism evidence="1 2">
    <name type="scientific">Leifsonia virtsii</name>
    <dbReference type="NCBI Taxonomy" id="3035915"/>
    <lineage>
        <taxon>Bacteria</taxon>
        <taxon>Bacillati</taxon>
        <taxon>Actinomycetota</taxon>
        <taxon>Actinomycetes</taxon>
        <taxon>Micrococcales</taxon>
        <taxon>Microbacteriaceae</taxon>
        <taxon>Leifsonia</taxon>
    </lineage>
</organism>